<dbReference type="EMBL" id="JAOZYB010000001">
    <property type="protein sequence ID" value="MEB3958692.1"/>
    <property type="molecule type" value="Genomic_DNA"/>
</dbReference>
<organism evidence="2 3">
    <name type="scientific">Streptomyces kunmingensis</name>
    <dbReference type="NCBI Taxonomy" id="68225"/>
    <lineage>
        <taxon>Bacteria</taxon>
        <taxon>Bacillati</taxon>
        <taxon>Actinomycetota</taxon>
        <taxon>Actinomycetes</taxon>
        <taxon>Kitasatosporales</taxon>
        <taxon>Streptomycetaceae</taxon>
        <taxon>Streptomyces</taxon>
    </lineage>
</organism>
<evidence type="ECO:0000313" key="2">
    <source>
        <dbReference type="EMBL" id="MEB3958692.1"/>
    </source>
</evidence>
<proteinExistence type="predicted"/>
<comment type="caution">
    <text evidence="2">The sequence shown here is derived from an EMBL/GenBank/DDBJ whole genome shotgun (WGS) entry which is preliminary data.</text>
</comment>
<dbReference type="Proteomes" id="UP001352223">
    <property type="component" value="Unassembled WGS sequence"/>
</dbReference>
<reference evidence="2 3" key="1">
    <citation type="submission" date="2022-10" db="EMBL/GenBank/DDBJ databases">
        <authorList>
            <person name="Xie J."/>
            <person name="Shen N."/>
        </authorList>
    </citation>
    <scope>NUCLEOTIDE SEQUENCE [LARGE SCALE GENOMIC DNA]</scope>
    <source>
        <strain evidence="2 3">DSM 41681</strain>
    </source>
</reference>
<keyword evidence="1" id="KW-0732">Signal</keyword>
<evidence type="ECO:0000256" key="1">
    <source>
        <dbReference type="SAM" id="SignalP"/>
    </source>
</evidence>
<evidence type="ECO:0008006" key="4">
    <source>
        <dbReference type="Google" id="ProtNLM"/>
    </source>
</evidence>
<gene>
    <name evidence="2" type="ORF">OKJ48_00230</name>
</gene>
<feature type="signal peptide" evidence="1">
    <location>
        <begin position="1"/>
        <end position="27"/>
    </location>
</feature>
<protein>
    <recommendedName>
        <fullName evidence="4">Secreted protein</fullName>
    </recommendedName>
</protein>
<accession>A0ABU6C255</accession>
<sequence length="139" mass="14492">MSHTIGKILGTAAVATGLAVLPSAASAAQGPISGASYRGCTTVTGTYGWELTSAGLDMYRTWGSARLVNHPSKCPTGFTAGVLQRSTTHTTDHSWNFYAAVDPGGTFTRDLSDTNVRGVRFRICNVHSGGVIDGCGRVQ</sequence>
<feature type="chain" id="PRO_5045844476" description="Secreted protein" evidence="1">
    <location>
        <begin position="28"/>
        <end position="139"/>
    </location>
</feature>
<name>A0ABU6C255_9ACTN</name>
<evidence type="ECO:0000313" key="3">
    <source>
        <dbReference type="Proteomes" id="UP001352223"/>
    </source>
</evidence>
<keyword evidence="3" id="KW-1185">Reference proteome</keyword>
<dbReference type="RefSeq" id="WP_324765676.1">
    <property type="nucleotide sequence ID" value="NZ_BAAATS010000022.1"/>
</dbReference>